<keyword evidence="2" id="KW-0812">Transmembrane</keyword>
<organism evidence="3 4">
    <name type="scientific">Streptomonospora nanhaiensis</name>
    <dbReference type="NCBI Taxonomy" id="1323731"/>
    <lineage>
        <taxon>Bacteria</taxon>
        <taxon>Bacillati</taxon>
        <taxon>Actinomycetota</taxon>
        <taxon>Actinomycetes</taxon>
        <taxon>Streptosporangiales</taxon>
        <taxon>Nocardiopsidaceae</taxon>
        <taxon>Streptomonospora</taxon>
    </lineage>
</organism>
<name>A0A853BS31_9ACTN</name>
<dbReference type="Pfam" id="PF11832">
    <property type="entry name" value="DUF3352"/>
    <property type="match status" value="1"/>
</dbReference>
<evidence type="ECO:0008006" key="5">
    <source>
        <dbReference type="Google" id="ProtNLM"/>
    </source>
</evidence>
<feature type="transmembrane region" description="Helical" evidence="2">
    <location>
        <begin position="41"/>
        <end position="62"/>
    </location>
</feature>
<dbReference type="InterPro" id="IPR021787">
    <property type="entry name" value="DUF3352"/>
</dbReference>
<dbReference type="RefSeq" id="WP_179769062.1">
    <property type="nucleotide sequence ID" value="NZ_JACCFO010000001.1"/>
</dbReference>
<proteinExistence type="predicted"/>
<keyword evidence="4" id="KW-1185">Reference proteome</keyword>
<protein>
    <recommendedName>
        <fullName evidence="5">DUF3352 domain-containing protein</fullName>
    </recommendedName>
</protein>
<sequence length="530" mass="55354">MSYPDPPNQGQWGAPGGQYQPPPAGPGYAPAPGPPRRAGRLWLVPVAAGLGVVLMATTVWAANTVVRDAFVGPDPATVLPGSAMVFAELNLQPNGGQLADYARFAQRLPDTVRDEIDPEADPAQEVVDGMIESLGVDMTYEADFEPWLGRRFGVALWRPANENAAVDGTGPAVAIALACEDAAAAEAALTELASQTELHYEVRDDFALLTPTPETLADLDHQVDTSGTLADNTTYTGDMDAIGGDPVASAWTDLGALATAMAETESSPYGGYDEFGYPEEPAVPLDAYENVSGRMAMGVTIRSGYVELRGDAFEVSADGISMADYDIPDPGLDHMGNLPDDTVFAMGGTGLDSLVAQGYEDAPDDFAEFESAMSDLGLTMPEGMTSLLGTRTALGFTDLGGSVDDFFGGTSSAPSFQYRAEGADSAALEEAVTQLWSGSYDAPPGVNDDGSAVVVTSGSTGTGRLGEDPLYQQAMEGTEDAHMGVYVDLEPLMAEAGEHAPEQWGVLGGSVGFTQESMSMRARWAPNGGQ</sequence>
<reference evidence="3 4" key="1">
    <citation type="submission" date="2020-07" db="EMBL/GenBank/DDBJ databases">
        <title>Sequencing the genomes of 1000 actinobacteria strains.</title>
        <authorList>
            <person name="Klenk H.-P."/>
        </authorList>
    </citation>
    <scope>NUCLEOTIDE SEQUENCE [LARGE SCALE GENOMIC DNA]</scope>
    <source>
        <strain evidence="3 4">DSM 45927</strain>
    </source>
</reference>
<gene>
    <name evidence="3" type="ORF">HNR12_004057</name>
</gene>
<feature type="region of interest" description="Disordered" evidence="1">
    <location>
        <begin position="1"/>
        <end position="33"/>
    </location>
</feature>
<evidence type="ECO:0000256" key="1">
    <source>
        <dbReference type="SAM" id="MobiDB-lite"/>
    </source>
</evidence>
<dbReference type="AlphaFoldDB" id="A0A853BS31"/>
<keyword evidence="2" id="KW-1133">Transmembrane helix</keyword>
<dbReference type="Proteomes" id="UP000575985">
    <property type="component" value="Unassembled WGS sequence"/>
</dbReference>
<comment type="caution">
    <text evidence="3">The sequence shown here is derived from an EMBL/GenBank/DDBJ whole genome shotgun (WGS) entry which is preliminary data.</text>
</comment>
<accession>A0A853BS31</accession>
<dbReference type="EMBL" id="JACCFO010000001">
    <property type="protein sequence ID" value="NYI97780.1"/>
    <property type="molecule type" value="Genomic_DNA"/>
</dbReference>
<evidence type="ECO:0000256" key="2">
    <source>
        <dbReference type="SAM" id="Phobius"/>
    </source>
</evidence>
<feature type="compositionally biased region" description="Pro residues" evidence="1">
    <location>
        <begin position="20"/>
        <end position="33"/>
    </location>
</feature>
<keyword evidence="2" id="KW-0472">Membrane</keyword>
<evidence type="ECO:0000313" key="3">
    <source>
        <dbReference type="EMBL" id="NYI97780.1"/>
    </source>
</evidence>
<evidence type="ECO:0000313" key="4">
    <source>
        <dbReference type="Proteomes" id="UP000575985"/>
    </source>
</evidence>